<proteinExistence type="predicted"/>
<evidence type="ECO:0000313" key="1">
    <source>
        <dbReference type="EMBL" id="MFC4740017.1"/>
    </source>
</evidence>
<evidence type="ECO:0000313" key="2">
    <source>
        <dbReference type="Proteomes" id="UP001595885"/>
    </source>
</evidence>
<name>A0ABV9P7G9_9FLAO</name>
<dbReference type="Pfam" id="PF12099">
    <property type="entry name" value="DUF3575"/>
    <property type="match status" value="1"/>
</dbReference>
<gene>
    <name evidence="1" type="ORF">ACFO3U_08420</name>
</gene>
<reference evidence="2" key="1">
    <citation type="journal article" date="2019" name="Int. J. Syst. Evol. Microbiol.">
        <title>The Global Catalogue of Microorganisms (GCM) 10K type strain sequencing project: providing services to taxonomists for standard genome sequencing and annotation.</title>
        <authorList>
            <consortium name="The Broad Institute Genomics Platform"/>
            <consortium name="The Broad Institute Genome Sequencing Center for Infectious Disease"/>
            <person name="Wu L."/>
            <person name="Ma J."/>
        </authorList>
    </citation>
    <scope>NUCLEOTIDE SEQUENCE [LARGE SCALE GENOMIC DNA]</scope>
    <source>
        <strain evidence="2">CCUG 50349</strain>
    </source>
</reference>
<dbReference type="RefSeq" id="WP_379740550.1">
    <property type="nucleotide sequence ID" value="NZ_JBHSGW010000025.1"/>
</dbReference>
<dbReference type="Proteomes" id="UP001595885">
    <property type="component" value="Unassembled WGS sequence"/>
</dbReference>
<accession>A0ABV9P7G9</accession>
<dbReference type="EMBL" id="JBHSGW010000025">
    <property type="protein sequence ID" value="MFC4740017.1"/>
    <property type="molecule type" value="Genomic_DNA"/>
</dbReference>
<comment type="caution">
    <text evidence="1">The sequence shown here is derived from an EMBL/GenBank/DDBJ whole genome shotgun (WGS) entry which is preliminary data.</text>
</comment>
<protein>
    <submittedName>
        <fullName evidence="1">DUF3575 domain-containing protein</fullName>
    </submittedName>
</protein>
<organism evidence="1 2">
    <name type="scientific">Flavobacterium ponti</name>
    <dbReference type="NCBI Taxonomy" id="665133"/>
    <lineage>
        <taxon>Bacteria</taxon>
        <taxon>Pseudomonadati</taxon>
        <taxon>Bacteroidota</taxon>
        <taxon>Flavobacteriia</taxon>
        <taxon>Flavobacteriales</taxon>
        <taxon>Flavobacteriaceae</taxon>
        <taxon>Flavobacterium</taxon>
    </lineage>
</organism>
<sequence>MKSVITKNQVIKVLLVLILGINTSMSQEKNELKRHAINFCPGGIAFGIFSANYEYLITPKNGIVARFDYEAIPKTFTSANIESNGKAFILNYRRHFSENMNSFYAGAYTRFRVYKGEGNINSQPFDFKIPETTVGLNIGKRWVFKSGFNINLSFGYGVSFKDKKLSINNEAVSNAVNSWEDSYDFINPFLGEFSIGYSF</sequence>
<dbReference type="InterPro" id="IPR021958">
    <property type="entry name" value="DUF3575"/>
</dbReference>
<keyword evidence="2" id="KW-1185">Reference proteome</keyword>